<protein>
    <submittedName>
        <fullName evidence="6">Benzoate-CoA ligase</fullName>
        <ecNumber evidence="6">6.2.1.25</ecNumber>
    </submittedName>
</protein>
<dbReference type="SUPFAM" id="SSF47336">
    <property type="entry name" value="ACP-like"/>
    <property type="match status" value="1"/>
</dbReference>
<dbReference type="Pfam" id="PF00501">
    <property type="entry name" value="AMP-binding"/>
    <property type="match status" value="1"/>
</dbReference>
<dbReference type="Pfam" id="PF00550">
    <property type="entry name" value="PP-binding"/>
    <property type="match status" value="1"/>
</dbReference>
<feature type="region of interest" description="Disordered" evidence="4">
    <location>
        <begin position="521"/>
        <end position="540"/>
    </location>
</feature>
<dbReference type="EMBL" id="CAADFF010000044">
    <property type="protein sequence ID" value="VFJ93318.1"/>
    <property type="molecule type" value="Genomic_DNA"/>
</dbReference>
<dbReference type="InterPro" id="IPR011957">
    <property type="entry name" value="Benz_CoA_lig"/>
</dbReference>
<evidence type="ECO:0000256" key="3">
    <source>
        <dbReference type="ARBA" id="ARBA00022598"/>
    </source>
</evidence>
<dbReference type="AlphaFoldDB" id="A0A450ULA9"/>
<dbReference type="PANTHER" id="PTHR43352">
    <property type="entry name" value="ACETYL-COA SYNTHETASE"/>
    <property type="match status" value="1"/>
</dbReference>
<evidence type="ECO:0000256" key="1">
    <source>
        <dbReference type="ARBA" id="ARBA00022450"/>
    </source>
</evidence>
<sequence>MSRNSFETMNIFPERFNAATVFIDSHVNEGRAKRPAIFCGERVVSYGDLHENVNRFGNVLLDRDIRMEERVAILLPDIPEFAFAFFGTMKTGAVAVPLNTLLGPNEYEYMLGDSRARLLVVHATLLAPLLPILGRLEHLKHVVVCGGDIGDYPRLEALLQNALPTLDTADTSRDDTAFWLYSSGTTGFPKGTVHLHHDMVVAADRYAIQTLGIEGSDLSFSVAKLFFAYGLGNGLYFPLRVGGTSVLLPDKPMPDAVFGVVDRYQPTIFYSVPTSYAALLQTAEREGRTSLGRVRMCVSAGEPLPKPLFDRWLARFGVEILDGIGSTEALHIFISNRPGEARGGSTGRMVPGYDARIVDDNGTELPPGEVGTLLIRGDSIASGYWNKHEQTKKTILGEWCDTRDKFRVDEEGFYTYAGRSDDMMKVGGQWVSPTELESVLQQHPAVLESGVVGIVDAQGLTNPAAYIVLKEGLAASPELALELQVFVRENTAPHHYSCWIEFIDDLPKTATGKIQRFKLRRMSGKQPMASQQGQTPSRPIMRGNVDLDEKNQREDLPAISRSELGVQADSIPITTRPMTDVVARLERLTTTEERWDHLSAYVRSQLAMVLGVDDPSSIDTESGFFDLGMDSTAAVAFTNRLEVGLGHSLPATLLFKYSSPNTLVDYIVDEVLAQNADRGAAFEVGQAADTSQSSSQGASREALNKVKRLSDQELEALIDRKLQR</sequence>
<organism evidence="6">
    <name type="scientific">Candidatus Kentrum sp. LFY</name>
    <dbReference type="NCBI Taxonomy" id="2126342"/>
    <lineage>
        <taxon>Bacteria</taxon>
        <taxon>Pseudomonadati</taxon>
        <taxon>Pseudomonadota</taxon>
        <taxon>Gammaproteobacteria</taxon>
        <taxon>Candidatus Kentrum</taxon>
    </lineage>
</organism>
<dbReference type="InterPro" id="IPR009081">
    <property type="entry name" value="PP-bd_ACP"/>
</dbReference>
<dbReference type="GO" id="GO:0018858">
    <property type="term" value="F:benzoate-CoA ligase activity"/>
    <property type="evidence" value="ECO:0007669"/>
    <property type="project" value="UniProtKB-EC"/>
</dbReference>
<dbReference type="GO" id="GO:0031177">
    <property type="term" value="F:phosphopantetheine binding"/>
    <property type="evidence" value="ECO:0007669"/>
    <property type="project" value="InterPro"/>
</dbReference>
<dbReference type="Gene3D" id="1.10.1200.10">
    <property type="entry name" value="ACP-like"/>
    <property type="match status" value="1"/>
</dbReference>
<dbReference type="Gene3D" id="3.30.300.30">
    <property type="match status" value="1"/>
</dbReference>
<dbReference type="SMART" id="SM00823">
    <property type="entry name" value="PKS_PP"/>
    <property type="match status" value="1"/>
</dbReference>
<accession>A0A450ULA9</accession>
<dbReference type="GO" id="GO:0044550">
    <property type="term" value="P:secondary metabolite biosynthetic process"/>
    <property type="evidence" value="ECO:0007669"/>
    <property type="project" value="TreeGrafter"/>
</dbReference>
<dbReference type="SUPFAM" id="SSF56801">
    <property type="entry name" value="Acetyl-CoA synthetase-like"/>
    <property type="match status" value="1"/>
</dbReference>
<name>A0A450ULA9_9GAMM</name>
<dbReference type="PROSITE" id="PS50075">
    <property type="entry name" value="CARRIER"/>
    <property type="match status" value="1"/>
</dbReference>
<dbReference type="GO" id="GO:0005524">
    <property type="term" value="F:ATP binding"/>
    <property type="evidence" value="ECO:0007669"/>
    <property type="project" value="InterPro"/>
</dbReference>
<dbReference type="InterPro" id="IPR045851">
    <property type="entry name" value="AMP-bd_C_sf"/>
</dbReference>
<reference evidence="6" key="1">
    <citation type="submission" date="2019-02" db="EMBL/GenBank/DDBJ databases">
        <authorList>
            <person name="Gruber-Vodicka R. H."/>
            <person name="Seah K. B. B."/>
        </authorList>
    </citation>
    <scope>NUCLEOTIDE SEQUENCE</scope>
    <source>
        <strain evidence="6">BECK_M7</strain>
    </source>
</reference>
<dbReference type="Pfam" id="PF13193">
    <property type="entry name" value="AMP-binding_C"/>
    <property type="match status" value="1"/>
</dbReference>
<evidence type="ECO:0000256" key="4">
    <source>
        <dbReference type="SAM" id="MobiDB-lite"/>
    </source>
</evidence>
<dbReference type="EC" id="6.2.1.25" evidence="6"/>
<dbReference type="InterPro" id="IPR000873">
    <property type="entry name" value="AMP-dep_synth/lig_dom"/>
</dbReference>
<keyword evidence="2" id="KW-0597">Phosphoprotein</keyword>
<dbReference type="InterPro" id="IPR020806">
    <property type="entry name" value="PKS_PP-bd"/>
</dbReference>
<dbReference type="Gene3D" id="3.40.50.12820">
    <property type="match status" value="1"/>
</dbReference>
<evidence type="ECO:0000259" key="5">
    <source>
        <dbReference type="PROSITE" id="PS50075"/>
    </source>
</evidence>
<dbReference type="InterPro" id="IPR036736">
    <property type="entry name" value="ACP-like_sf"/>
</dbReference>
<proteinExistence type="predicted"/>
<keyword evidence="1" id="KW-0596">Phosphopantetheine</keyword>
<dbReference type="Gene3D" id="3.40.50.980">
    <property type="match status" value="1"/>
</dbReference>
<dbReference type="Gene3D" id="2.30.38.10">
    <property type="entry name" value="Luciferase, Domain 3"/>
    <property type="match status" value="1"/>
</dbReference>
<keyword evidence="3 6" id="KW-0436">Ligase</keyword>
<feature type="compositionally biased region" description="Polar residues" evidence="4">
    <location>
        <begin position="528"/>
        <end position="537"/>
    </location>
</feature>
<dbReference type="PANTHER" id="PTHR43352:SF1">
    <property type="entry name" value="ANTHRANILATE--COA LIGASE"/>
    <property type="match status" value="1"/>
</dbReference>
<evidence type="ECO:0000256" key="2">
    <source>
        <dbReference type="ARBA" id="ARBA00022553"/>
    </source>
</evidence>
<gene>
    <name evidence="6" type="ORF">BECKLFY1418B_GA0070995_104413</name>
</gene>
<dbReference type="NCBIfam" id="TIGR02262">
    <property type="entry name" value="benz_CoA_lig"/>
    <property type="match status" value="1"/>
</dbReference>
<evidence type="ECO:0000313" key="6">
    <source>
        <dbReference type="EMBL" id="VFJ93318.1"/>
    </source>
</evidence>
<dbReference type="SMART" id="SM01294">
    <property type="entry name" value="PKS_PP_betabranch"/>
    <property type="match status" value="1"/>
</dbReference>
<dbReference type="InterPro" id="IPR025110">
    <property type="entry name" value="AMP-bd_C"/>
</dbReference>
<feature type="domain" description="Carrier" evidence="5">
    <location>
        <begin position="596"/>
        <end position="671"/>
    </location>
</feature>